<dbReference type="STRING" id="483218.BACPEC_01926"/>
<keyword evidence="2" id="KW-1185">Reference proteome</keyword>
<proteinExistence type="predicted"/>
<comment type="caution">
    <text evidence="1">The sequence shown here is derived from an EMBL/GenBank/DDBJ whole genome shotgun (WGS) entry which is preliminary data.</text>
</comment>
<sequence>MREPFREGSSWCKLLMEIVHEDHSRAVRRRNQGMNDFEALPCSCVISQE</sequence>
<organism evidence="1 2">
    <name type="scientific">[Bacteroides] pectinophilus ATCC 43243</name>
    <dbReference type="NCBI Taxonomy" id="483218"/>
    <lineage>
        <taxon>Bacteria</taxon>
        <taxon>Bacillati</taxon>
        <taxon>Bacillota</taxon>
        <taxon>Clostridia</taxon>
        <taxon>Eubacteriales</taxon>
    </lineage>
</organism>
<evidence type="ECO:0000313" key="1">
    <source>
        <dbReference type="EMBL" id="EEC57417.1"/>
    </source>
</evidence>
<protein>
    <submittedName>
        <fullName evidence="1">Uncharacterized protein</fullName>
    </submittedName>
</protein>
<dbReference type="HOGENOM" id="CLU_3132450_0_0_9"/>
<evidence type="ECO:0000313" key="2">
    <source>
        <dbReference type="Proteomes" id="UP000003136"/>
    </source>
</evidence>
<dbReference type="AlphaFoldDB" id="B7AS71"/>
<accession>B7AS71</accession>
<gene>
    <name evidence="1" type="ORF">BACPEC_01926</name>
</gene>
<name>B7AS71_9FIRM</name>
<dbReference type="Proteomes" id="UP000003136">
    <property type="component" value="Unassembled WGS sequence"/>
</dbReference>
<reference evidence="1 2" key="2">
    <citation type="submission" date="2008-11" db="EMBL/GenBank/DDBJ databases">
        <authorList>
            <person name="Fulton L."/>
            <person name="Clifton S."/>
            <person name="Fulton B."/>
            <person name="Xu J."/>
            <person name="Minx P."/>
            <person name="Pepin K.H."/>
            <person name="Johnson M."/>
            <person name="Bhonagiri V."/>
            <person name="Nash W.E."/>
            <person name="Mardis E.R."/>
            <person name="Wilson R.K."/>
        </authorList>
    </citation>
    <scope>NUCLEOTIDE SEQUENCE [LARGE SCALE GENOMIC DNA]</scope>
    <source>
        <strain evidence="1 2">ATCC 43243</strain>
    </source>
</reference>
<reference evidence="1 2" key="1">
    <citation type="submission" date="2008-11" db="EMBL/GenBank/DDBJ databases">
        <title>Draft genome sequence of Bacteroides pectinophilus (ATCC 43243).</title>
        <authorList>
            <person name="Sudarsanam P."/>
            <person name="Ley R."/>
            <person name="Guruge J."/>
            <person name="Turnbaugh P.J."/>
            <person name="Mahowald M."/>
            <person name="Liep D."/>
            <person name="Gordon J."/>
        </authorList>
    </citation>
    <scope>NUCLEOTIDE SEQUENCE [LARGE SCALE GENOMIC DNA]</scope>
    <source>
        <strain evidence="1 2">ATCC 43243</strain>
    </source>
</reference>
<dbReference type="EMBL" id="ABVQ01000036">
    <property type="protein sequence ID" value="EEC57417.1"/>
    <property type="molecule type" value="Genomic_DNA"/>
</dbReference>